<evidence type="ECO:0000313" key="3">
    <source>
        <dbReference type="EMBL" id="CAD8880138.1"/>
    </source>
</evidence>
<name>A0A7S1BAF0_9STRA</name>
<organism evidence="3">
    <name type="scientific">Corethron hystrix</name>
    <dbReference type="NCBI Taxonomy" id="216773"/>
    <lineage>
        <taxon>Eukaryota</taxon>
        <taxon>Sar</taxon>
        <taxon>Stramenopiles</taxon>
        <taxon>Ochrophyta</taxon>
        <taxon>Bacillariophyta</taxon>
        <taxon>Coscinodiscophyceae</taxon>
        <taxon>Corethrophycidae</taxon>
        <taxon>Corethrales</taxon>
        <taxon>Corethraceae</taxon>
        <taxon>Corethron</taxon>
    </lineage>
</organism>
<feature type="domain" description="SET" evidence="2">
    <location>
        <begin position="67"/>
        <end position="203"/>
    </location>
</feature>
<dbReference type="InterPro" id="IPR001214">
    <property type="entry name" value="SET_dom"/>
</dbReference>
<feature type="region of interest" description="Disordered" evidence="1">
    <location>
        <begin position="1"/>
        <end position="24"/>
    </location>
</feature>
<reference evidence="3" key="1">
    <citation type="submission" date="2021-01" db="EMBL/GenBank/DDBJ databases">
        <authorList>
            <person name="Corre E."/>
            <person name="Pelletier E."/>
            <person name="Niang G."/>
            <person name="Scheremetjew M."/>
            <person name="Finn R."/>
            <person name="Kale V."/>
            <person name="Holt S."/>
            <person name="Cochrane G."/>
            <person name="Meng A."/>
            <person name="Brown T."/>
            <person name="Cohen L."/>
        </authorList>
    </citation>
    <scope>NUCLEOTIDE SEQUENCE</scope>
    <source>
        <strain evidence="3">308</strain>
    </source>
</reference>
<evidence type="ECO:0000256" key="1">
    <source>
        <dbReference type="SAM" id="MobiDB-lite"/>
    </source>
</evidence>
<evidence type="ECO:0000259" key="2">
    <source>
        <dbReference type="PROSITE" id="PS50280"/>
    </source>
</evidence>
<dbReference type="PROSITE" id="PS50280">
    <property type="entry name" value="SET"/>
    <property type="match status" value="1"/>
</dbReference>
<feature type="compositionally biased region" description="Basic and acidic residues" evidence="1">
    <location>
        <begin position="45"/>
        <end position="55"/>
    </location>
</feature>
<dbReference type="AlphaFoldDB" id="A0A7S1BAF0"/>
<gene>
    <name evidence="3" type="ORF">CHYS00102_LOCUS7323</name>
</gene>
<sequence length="237" mass="26627">MQNVRTRRNIETKRTPPLPDESTWEQLNRAHRQVFAKYYDAAATTDEKKDDRDPNPSESFGSEDANGGFVVLHDVGISPGKGRGVFSREFVRKDDPVVSDGPVAVFETERDWREFLARLPPALVRDVVAWAYVVENPDDVAEGEPDPDHAVQLDLYAGSLMNHGDSPSPGGNPDGEAANVYCADVLRASRDIQPGEEFLIDYKSFHIKDHDLDWFEEIRNQLFTEDFGFDGLSLDDS</sequence>
<dbReference type="Pfam" id="PF00856">
    <property type="entry name" value="SET"/>
    <property type="match status" value="1"/>
</dbReference>
<dbReference type="InterPro" id="IPR046341">
    <property type="entry name" value="SET_dom_sf"/>
</dbReference>
<dbReference type="SUPFAM" id="SSF82199">
    <property type="entry name" value="SET domain"/>
    <property type="match status" value="1"/>
</dbReference>
<accession>A0A7S1BAF0</accession>
<protein>
    <recommendedName>
        <fullName evidence="2">SET domain-containing protein</fullName>
    </recommendedName>
</protein>
<dbReference type="Gene3D" id="2.170.270.10">
    <property type="entry name" value="SET domain"/>
    <property type="match status" value="1"/>
</dbReference>
<dbReference type="EMBL" id="HBFR01010123">
    <property type="protein sequence ID" value="CAD8880138.1"/>
    <property type="molecule type" value="Transcribed_RNA"/>
</dbReference>
<feature type="region of interest" description="Disordered" evidence="1">
    <location>
        <begin position="42"/>
        <end position="66"/>
    </location>
</feature>
<proteinExistence type="predicted"/>